<protein>
    <submittedName>
        <fullName evidence="2">Uncharacterized protein</fullName>
    </submittedName>
</protein>
<keyword evidence="3" id="KW-1185">Reference proteome</keyword>
<keyword evidence="1" id="KW-1133">Transmembrane helix</keyword>
<feature type="transmembrane region" description="Helical" evidence="1">
    <location>
        <begin position="18"/>
        <end position="39"/>
    </location>
</feature>
<sequence>MCKMTKKVYCLVSPNKTLFLFLLFSTSIFFSRVFFSMAWRRKFVCCRKRRLECNPFPTYPQSTFSPLSLALPYTNPSPLYKYCSYLHNCAHNPEKMLVNTIVKFRWLVLI</sequence>
<gene>
    <name evidence="2" type="ORF">NE237_016685</name>
</gene>
<dbReference type="EMBL" id="JAMYWD010000007">
    <property type="protein sequence ID" value="KAJ4964836.1"/>
    <property type="molecule type" value="Genomic_DNA"/>
</dbReference>
<dbReference type="AlphaFoldDB" id="A0A9Q0HE03"/>
<keyword evidence="1" id="KW-0812">Transmembrane</keyword>
<name>A0A9Q0HE03_9MAGN</name>
<keyword evidence="1" id="KW-0472">Membrane</keyword>
<evidence type="ECO:0000313" key="3">
    <source>
        <dbReference type="Proteomes" id="UP001141806"/>
    </source>
</evidence>
<accession>A0A9Q0HE03</accession>
<evidence type="ECO:0000313" key="2">
    <source>
        <dbReference type="EMBL" id="KAJ4964836.1"/>
    </source>
</evidence>
<proteinExistence type="predicted"/>
<reference evidence="2" key="1">
    <citation type="journal article" date="2023" name="Plant J.">
        <title>The genome of the king protea, Protea cynaroides.</title>
        <authorList>
            <person name="Chang J."/>
            <person name="Duong T.A."/>
            <person name="Schoeman C."/>
            <person name="Ma X."/>
            <person name="Roodt D."/>
            <person name="Barker N."/>
            <person name="Li Z."/>
            <person name="Van de Peer Y."/>
            <person name="Mizrachi E."/>
        </authorList>
    </citation>
    <scope>NUCLEOTIDE SEQUENCE</scope>
    <source>
        <tissue evidence="2">Young leaves</tissue>
    </source>
</reference>
<comment type="caution">
    <text evidence="2">The sequence shown here is derived from an EMBL/GenBank/DDBJ whole genome shotgun (WGS) entry which is preliminary data.</text>
</comment>
<evidence type="ECO:0000256" key="1">
    <source>
        <dbReference type="SAM" id="Phobius"/>
    </source>
</evidence>
<dbReference type="Proteomes" id="UP001141806">
    <property type="component" value="Unassembled WGS sequence"/>
</dbReference>
<organism evidence="2 3">
    <name type="scientific">Protea cynaroides</name>
    <dbReference type="NCBI Taxonomy" id="273540"/>
    <lineage>
        <taxon>Eukaryota</taxon>
        <taxon>Viridiplantae</taxon>
        <taxon>Streptophyta</taxon>
        <taxon>Embryophyta</taxon>
        <taxon>Tracheophyta</taxon>
        <taxon>Spermatophyta</taxon>
        <taxon>Magnoliopsida</taxon>
        <taxon>Proteales</taxon>
        <taxon>Proteaceae</taxon>
        <taxon>Protea</taxon>
    </lineage>
</organism>